<evidence type="ECO:0000256" key="2">
    <source>
        <dbReference type="ARBA" id="ARBA00006484"/>
    </source>
</evidence>
<keyword evidence="11" id="KW-0811">Translocation</keyword>
<dbReference type="InterPro" id="IPR001901">
    <property type="entry name" value="Translocase_SecE/Sec61-g"/>
</dbReference>
<gene>
    <name evidence="17" type="ORF">OJAV_G00198880</name>
</gene>
<dbReference type="FunFam" id="1.20.5.820:FF:000001">
    <property type="entry name" value="Transport protein Sec61 subunit gamma"/>
    <property type="match status" value="1"/>
</dbReference>
<evidence type="ECO:0000256" key="3">
    <source>
        <dbReference type="ARBA" id="ARBA00008274"/>
    </source>
</evidence>
<evidence type="ECO:0000256" key="12">
    <source>
        <dbReference type="ARBA" id="ARBA00023136"/>
    </source>
</evidence>
<evidence type="ECO:0000256" key="16">
    <source>
        <dbReference type="SAM" id="Phobius"/>
    </source>
</evidence>
<comment type="similarity">
    <text evidence="3">Belongs to the SecE/SEC61-gamma family.</text>
</comment>
<dbReference type="GO" id="GO:0008320">
    <property type="term" value="F:protein transmembrane transporter activity"/>
    <property type="evidence" value="ECO:0007669"/>
    <property type="project" value="InterPro"/>
</dbReference>
<dbReference type="Proteomes" id="UP000283210">
    <property type="component" value="Chromosome 20"/>
</dbReference>
<evidence type="ECO:0000256" key="7">
    <source>
        <dbReference type="ARBA" id="ARBA00022824"/>
    </source>
</evidence>
<evidence type="ECO:0000256" key="1">
    <source>
        <dbReference type="ARBA" id="ARBA00004389"/>
    </source>
</evidence>
<dbReference type="PROSITE" id="PS01067">
    <property type="entry name" value="SECE_SEC61G"/>
    <property type="match status" value="1"/>
</dbReference>
<dbReference type="Gene3D" id="1.20.5.820">
    <property type="entry name" value="Preprotein translocase SecE subunit"/>
    <property type="match status" value="1"/>
</dbReference>
<dbReference type="GO" id="GO:0005789">
    <property type="term" value="C:endoplasmic reticulum membrane"/>
    <property type="evidence" value="ECO:0007669"/>
    <property type="project" value="UniProtKB-SubCell"/>
</dbReference>
<comment type="similarity">
    <text evidence="2">Belongs to the short-chain dehydrogenases/reductases (SDR) family.</text>
</comment>
<dbReference type="Gene3D" id="3.40.50.720">
    <property type="entry name" value="NAD(P)-binding Rossmann-like Domain"/>
    <property type="match status" value="2"/>
</dbReference>
<dbReference type="SUPFAM" id="SSF103456">
    <property type="entry name" value="Preprotein translocase SecE subunit"/>
    <property type="match status" value="1"/>
</dbReference>
<dbReference type="HAMAP" id="MF_00422">
    <property type="entry name" value="SecE"/>
    <property type="match status" value="1"/>
</dbReference>
<proteinExistence type="inferred from homology"/>
<evidence type="ECO:0000256" key="13">
    <source>
        <dbReference type="ARBA" id="ARBA00046516"/>
    </source>
</evidence>
<dbReference type="InterPro" id="IPR008158">
    <property type="entry name" value="Translocase_Sec61-g"/>
</dbReference>
<evidence type="ECO:0000256" key="14">
    <source>
        <dbReference type="ARBA" id="ARBA00054768"/>
    </source>
</evidence>
<keyword evidence="9 16" id="KW-1133">Transmembrane helix</keyword>
<dbReference type="SUPFAM" id="SSF51735">
    <property type="entry name" value="NAD(P)-binding Rossmann-fold domains"/>
    <property type="match status" value="2"/>
</dbReference>
<keyword evidence="10" id="KW-0560">Oxidoreductase</keyword>
<reference evidence="17 18" key="1">
    <citation type="submission" date="2018-11" db="EMBL/GenBank/DDBJ databases">
        <authorList>
            <person name="Lopez-Roques C."/>
            <person name="Donnadieu C."/>
            <person name="Bouchez O."/>
            <person name="Klopp C."/>
            <person name="Cabau C."/>
            <person name="Zahm M."/>
        </authorList>
    </citation>
    <scope>NUCLEOTIDE SEQUENCE [LARGE SCALE GENOMIC DNA]</scope>
    <source>
        <strain evidence="17">RS831</strain>
        <tissue evidence="17">Whole body</tissue>
    </source>
</reference>
<dbReference type="Pfam" id="PF00584">
    <property type="entry name" value="SecE"/>
    <property type="match status" value="1"/>
</dbReference>
<keyword evidence="6 16" id="KW-0812">Transmembrane</keyword>
<evidence type="ECO:0000313" key="18">
    <source>
        <dbReference type="Proteomes" id="UP000283210"/>
    </source>
</evidence>
<dbReference type="PRINTS" id="PR00081">
    <property type="entry name" value="GDHRDH"/>
</dbReference>
<evidence type="ECO:0000256" key="8">
    <source>
        <dbReference type="ARBA" id="ARBA00022927"/>
    </source>
</evidence>
<evidence type="ECO:0000256" key="5">
    <source>
        <dbReference type="ARBA" id="ARBA00022448"/>
    </source>
</evidence>
<accession>A0A3S2MGV2</accession>
<comment type="function">
    <text evidence="14">Component of SEC61 channel-forming translocon complex that mediates transport of signal peptide-containing precursor polypeptides across the endoplasmic reticulum (ER). Forms a ribosome receptor and a gated pore in the ER membrane, both functions required for cotranslational translocation of nascent polypeptides. The SEC61 channel is also involved in ER membrane insertion of transmembrane proteins: it mediates membrane insertion of the first few transmembrane segments of proteins, while insertion of subsequent transmembrane regions of multi-pass membrane proteins is mediated by the multi-pass translocon (MPT) complex.</text>
</comment>
<dbReference type="GO" id="GO:0006886">
    <property type="term" value="P:intracellular protein transport"/>
    <property type="evidence" value="ECO:0007669"/>
    <property type="project" value="InterPro"/>
</dbReference>
<evidence type="ECO:0000256" key="15">
    <source>
        <dbReference type="SAM" id="MobiDB-lite"/>
    </source>
</evidence>
<dbReference type="PANTHER" id="PTHR43157">
    <property type="entry name" value="PHOSPHATIDYLINOSITOL-GLYCAN BIOSYNTHESIS CLASS F PROTEIN-RELATED"/>
    <property type="match status" value="1"/>
</dbReference>
<evidence type="ECO:0000256" key="9">
    <source>
        <dbReference type="ARBA" id="ARBA00022989"/>
    </source>
</evidence>
<comment type="subunit">
    <text evidence="13">The SEC61 channel-forming translocon complex consists of channel-forming core components SEC61A1, SEC61B and SEC61G and different auxiliary components such as SEC62 and SEC63. The SEC61 channel associates with the multi-pass translocon (MPT) complex.</text>
</comment>
<dbReference type="GO" id="GO:0006605">
    <property type="term" value="P:protein targeting"/>
    <property type="evidence" value="ECO:0007669"/>
    <property type="project" value="InterPro"/>
</dbReference>
<dbReference type="EMBL" id="CM012456">
    <property type="protein sequence ID" value="RVE58867.1"/>
    <property type="molecule type" value="Genomic_DNA"/>
</dbReference>
<organism evidence="17 18">
    <name type="scientific">Oryzias javanicus</name>
    <name type="common">Javanese ricefish</name>
    <name type="synonym">Aplocheilus javanicus</name>
    <dbReference type="NCBI Taxonomy" id="123683"/>
    <lineage>
        <taxon>Eukaryota</taxon>
        <taxon>Metazoa</taxon>
        <taxon>Chordata</taxon>
        <taxon>Craniata</taxon>
        <taxon>Vertebrata</taxon>
        <taxon>Euteleostomi</taxon>
        <taxon>Actinopterygii</taxon>
        <taxon>Neopterygii</taxon>
        <taxon>Teleostei</taxon>
        <taxon>Neoteleostei</taxon>
        <taxon>Acanthomorphata</taxon>
        <taxon>Ovalentaria</taxon>
        <taxon>Atherinomorphae</taxon>
        <taxon>Beloniformes</taxon>
        <taxon>Adrianichthyidae</taxon>
        <taxon>Oryziinae</taxon>
        <taxon>Oryzias</taxon>
    </lineage>
</organism>
<keyword evidence="18" id="KW-1185">Reference proteome</keyword>
<protein>
    <recommendedName>
        <fullName evidence="4">Protein transport protein Sec61 subunit gamma</fullName>
    </recommendedName>
</protein>
<evidence type="ECO:0000256" key="4">
    <source>
        <dbReference type="ARBA" id="ARBA00018528"/>
    </source>
</evidence>
<dbReference type="NCBIfam" id="TIGR00327">
    <property type="entry name" value="secE_euk_arch"/>
    <property type="match status" value="1"/>
</dbReference>
<dbReference type="InterPro" id="IPR023391">
    <property type="entry name" value="Prot_translocase_SecE_dom_sf"/>
</dbReference>
<feature type="transmembrane region" description="Helical" evidence="16">
    <location>
        <begin position="705"/>
        <end position="723"/>
    </location>
</feature>
<dbReference type="InterPro" id="IPR036291">
    <property type="entry name" value="NAD(P)-bd_dom_sf"/>
</dbReference>
<dbReference type="PANTHER" id="PTHR43157:SF69">
    <property type="entry name" value="RETINOL DEHYDROGENASE 12-LIKE"/>
    <property type="match status" value="1"/>
</dbReference>
<dbReference type="AlphaFoldDB" id="A0A3S2MGV2"/>
<evidence type="ECO:0000256" key="6">
    <source>
        <dbReference type="ARBA" id="ARBA00022692"/>
    </source>
</evidence>
<sequence length="737" mass="81674">MQAVRSLFIRKCSSDVRLDGKTAIVTGANTGIGKETAKNLSERGARVILACRDVVKGEQAAADIRREVDGANVAFRQLDLADTKSICLFAESIYSTEKVLHYLVNNAGVALCPYAKTADGFELQFGVNHLGHFFLTFLLLDLLKHSAPSRVVNVSSAAHAMGKIQFDDLNGDRDYHPFRAYTQSKLANVLFTRELAKRTEALGVMTFSVDPGIVNTEITRNLWRPLVDITKTFSFLTRTPAEGAYTSIYCIITPDNQMISGGYYRDCASAKSCRAGEDDGSALKLWAAADSRGRQQNFPISSASAHVLIGPAGEHEEGEGKERGDKLQTRGPSRAQVQRRGINCSGGTMHCRSACCRHWSSEERLDGKTVIITGANTGIGKETARDLARRGARIIMACRDLERAEEARTDIFEDTGNENVVIRKLDLSDTKSIKAFAELINKEEKQVNILINNAGIMMCPYSKTVDGFEMQLGVNHLGHFLLTYLLLDLMKRSAPARIVVVASVAHTWTGLRLDDINSEKSYDTMKAYGQSKLANVMFARSLARRLEETGISVFSLHPGVVQSDLWRHQHQCIQVAVKIFRIFTKTPVEGAQTTIYCAVEPGLEILSGQYFSDCAPARCSREAADDGLAERLWEISCEMLGITWHLKPTCPLFFWLVVDSASKKKRLDTMDQVMQFVEPSRQFVKDSIRLVKRCTKPDRKEFQKIAMATAIGFAIMGFIGFFVKLIHIPINNIIVGG</sequence>
<comment type="subcellular location">
    <subcellularLocation>
        <location evidence="1">Endoplasmic reticulum membrane</location>
        <topology evidence="1">Single-pass membrane protein</topology>
    </subcellularLocation>
</comment>
<dbReference type="GO" id="GO:0016491">
    <property type="term" value="F:oxidoreductase activity"/>
    <property type="evidence" value="ECO:0007669"/>
    <property type="project" value="UniProtKB-KW"/>
</dbReference>
<name>A0A3S2MGV2_ORYJA</name>
<keyword evidence="5" id="KW-0813">Transport</keyword>
<evidence type="ECO:0000256" key="11">
    <source>
        <dbReference type="ARBA" id="ARBA00023010"/>
    </source>
</evidence>
<feature type="region of interest" description="Disordered" evidence="15">
    <location>
        <begin position="313"/>
        <end position="335"/>
    </location>
</feature>
<evidence type="ECO:0000256" key="10">
    <source>
        <dbReference type="ARBA" id="ARBA00023002"/>
    </source>
</evidence>
<dbReference type="PRINTS" id="PR00080">
    <property type="entry name" value="SDRFAMILY"/>
</dbReference>
<dbReference type="InterPro" id="IPR002347">
    <property type="entry name" value="SDR_fam"/>
</dbReference>
<feature type="compositionally biased region" description="Basic and acidic residues" evidence="15">
    <location>
        <begin position="313"/>
        <end position="328"/>
    </location>
</feature>
<keyword evidence="12 16" id="KW-0472">Membrane</keyword>
<evidence type="ECO:0000313" key="17">
    <source>
        <dbReference type="EMBL" id="RVE58867.1"/>
    </source>
</evidence>
<keyword evidence="8" id="KW-0653">Protein transport</keyword>
<keyword evidence="7" id="KW-0256">Endoplasmic reticulum</keyword>
<dbReference type="Pfam" id="PF00106">
    <property type="entry name" value="adh_short"/>
    <property type="match status" value="2"/>
</dbReference>
<dbReference type="OrthoDB" id="191139at2759"/>
<reference evidence="17 18" key="2">
    <citation type="submission" date="2019-01" db="EMBL/GenBank/DDBJ databases">
        <title>A chromosome length genome reference of the Java medaka (oryzias javanicus).</title>
        <authorList>
            <person name="Herpin A."/>
            <person name="Takehana Y."/>
            <person name="Naruse K."/>
            <person name="Ansai S."/>
            <person name="Kawaguchi M."/>
        </authorList>
    </citation>
    <scope>NUCLEOTIDE SEQUENCE [LARGE SCALE GENOMIC DNA]</scope>
    <source>
        <strain evidence="17">RS831</strain>
        <tissue evidence="17">Whole body</tissue>
    </source>
</reference>